<evidence type="ECO:0000256" key="2">
    <source>
        <dbReference type="SAM" id="MobiDB-lite"/>
    </source>
</evidence>
<proteinExistence type="inferred from homology"/>
<dbReference type="AlphaFoldDB" id="A0A239LSE3"/>
<dbReference type="PRINTS" id="PR00081">
    <property type="entry name" value="GDHRDH"/>
</dbReference>
<dbReference type="InterPro" id="IPR002347">
    <property type="entry name" value="SDR_fam"/>
</dbReference>
<keyword evidence="4" id="KW-1185">Reference proteome</keyword>
<dbReference type="GO" id="GO:0016616">
    <property type="term" value="F:oxidoreductase activity, acting on the CH-OH group of donors, NAD or NADP as acceptor"/>
    <property type="evidence" value="ECO:0007669"/>
    <property type="project" value="TreeGrafter"/>
</dbReference>
<gene>
    <name evidence="3" type="ORF">SAMN05216276_103474</name>
</gene>
<dbReference type="OrthoDB" id="9803333at2"/>
<dbReference type="Pfam" id="PF13561">
    <property type="entry name" value="adh_short_C2"/>
    <property type="match status" value="1"/>
</dbReference>
<protein>
    <submittedName>
        <fullName evidence="3">Enoyl-(Acyl carrier protein) reductase</fullName>
    </submittedName>
</protein>
<feature type="region of interest" description="Disordered" evidence="2">
    <location>
        <begin position="1"/>
        <end position="23"/>
    </location>
</feature>
<comment type="similarity">
    <text evidence="1">Belongs to the short-chain dehydrogenases/reductases (SDR) family.</text>
</comment>
<organism evidence="3 4">
    <name type="scientific">Streptosporangium subroseum</name>
    <dbReference type="NCBI Taxonomy" id="106412"/>
    <lineage>
        <taxon>Bacteria</taxon>
        <taxon>Bacillati</taxon>
        <taxon>Actinomycetota</taxon>
        <taxon>Actinomycetes</taxon>
        <taxon>Streptosporangiales</taxon>
        <taxon>Streptosporangiaceae</taxon>
        <taxon>Streptosporangium</taxon>
    </lineage>
</organism>
<sequence length="109" mass="11415">MGISRLSTDARQRRSSEMRAFPGTGLAPRGIRVNSVSPGYIETEMYRSAIDPDAETRITAEVPLGSLGHPDDVAAAVAFLASEDASYITGQDLVIDGGLVGAAPLGLRL</sequence>
<evidence type="ECO:0000313" key="4">
    <source>
        <dbReference type="Proteomes" id="UP000198282"/>
    </source>
</evidence>
<dbReference type="InterPro" id="IPR036291">
    <property type="entry name" value="NAD(P)-bd_dom_sf"/>
</dbReference>
<dbReference type="EMBL" id="FZOD01000034">
    <property type="protein sequence ID" value="SNT32619.1"/>
    <property type="molecule type" value="Genomic_DNA"/>
</dbReference>
<dbReference type="Proteomes" id="UP000198282">
    <property type="component" value="Unassembled WGS sequence"/>
</dbReference>
<dbReference type="GO" id="GO:0030497">
    <property type="term" value="P:fatty acid elongation"/>
    <property type="evidence" value="ECO:0007669"/>
    <property type="project" value="TreeGrafter"/>
</dbReference>
<dbReference type="Gene3D" id="3.40.50.720">
    <property type="entry name" value="NAD(P)-binding Rossmann-like Domain"/>
    <property type="match status" value="1"/>
</dbReference>
<feature type="compositionally biased region" description="Basic and acidic residues" evidence="2">
    <location>
        <begin position="8"/>
        <end position="17"/>
    </location>
</feature>
<dbReference type="SUPFAM" id="SSF51735">
    <property type="entry name" value="NAD(P)-binding Rossmann-fold domains"/>
    <property type="match status" value="1"/>
</dbReference>
<dbReference type="PANTHER" id="PTHR42760:SF40">
    <property type="entry name" value="3-OXOACYL-[ACYL-CARRIER-PROTEIN] REDUCTASE, CHLOROPLASTIC"/>
    <property type="match status" value="1"/>
</dbReference>
<evidence type="ECO:0000256" key="1">
    <source>
        <dbReference type="ARBA" id="ARBA00006484"/>
    </source>
</evidence>
<dbReference type="PANTHER" id="PTHR42760">
    <property type="entry name" value="SHORT-CHAIN DEHYDROGENASES/REDUCTASES FAMILY MEMBER"/>
    <property type="match status" value="1"/>
</dbReference>
<evidence type="ECO:0000313" key="3">
    <source>
        <dbReference type="EMBL" id="SNT32619.1"/>
    </source>
</evidence>
<accession>A0A239LSE3</accession>
<reference evidence="3 4" key="1">
    <citation type="submission" date="2017-06" db="EMBL/GenBank/DDBJ databases">
        <authorList>
            <person name="Kim H.J."/>
            <person name="Triplett B.A."/>
        </authorList>
    </citation>
    <scope>NUCLEOTIDE SEQUENCE [LARGE SCALE GENOMIC DNA]</scope>
    <source>
        <strain evidence="3 4">CGMCC 4.2132</strain>
    </source>
</reference>
<dbReference type="RefSeq" id="WP_089210468.1">
    <property type="nucleotide sequence ID" value="NZ_FZOD01000034.1"/>
</dbReference>
<name>A0A239LSE3_9ACTN</name>